<gene>
    <name evidence="2" type="ORF">HPE56_15310</name>
</gene>
<protein>
    <submittedName>
        <fullName evidence="2">Glutamine amidotransferase</fullName>
    </submittedName>
</protein>
<dbReference type="Proteomes" id="UP001166021">
    <property type="component" value="Unassembled WGS sequence"/>
</dbReference>
<dbReference type="PROSITE" id="PS51273">
    <property type="entry name" value="GATASE_TYPE_1"/>
    <property type="match status" value="1"/>
</dbReference>
<dbReference type="SUPFAM" id="SSF52317">
    <property type="entry name" value="Class I glutamine amidotransferase-like"/>
    <property type="match status" value="1"/>
</dbReference>
<keyword evidence="2" id="KW-0315">Glutamine amidotransferase</keyword>
<dbReference type="InterPro" id="IPR044992">
    <property type="entry name" value="ChyE-like"/>
</dbReference>
<evidence type="ECO:0000259" key="1">
    <source>
        <dbReference type="Pfam" id="PF00117"/>
    </source>
</evidence>
<organism evidence="2 3">
    <name type="scientific">Maribacter aquimaris</name>
    <dbReference type="NCBI Taxonomy" id="2737171"/>
    <lineage>
        <taxon>Bacteria</taxon>
        <taxon>Pseudomonadati</taxon>
        <taxon>Bacteroidota</taxon>
        <taxon>Flavobacteriia</taxon>
        <taxon>Flavobacteriales</taxon>
        <taxon>Flavobacteriaceae</taxon>
        <taxon>Maribacter</taxon>
    </lineage>
</organism>
<dbReference type="Gene3D" id="3.40.50.880">
    <property type="match status" value="1"/>
</dbReference>
<dbReference type="CDD" id="cd01741">
    <property type="entry name" value="GATase1_1"/>
    <property type="match status" value="1"/>
</dbReference>
<dbReference type="RefSeq" id="WP_188244618.1">
    <property type="nucleotide sequence ID" value="NZ_JABTCF010000010.1"/>
</dbReference>
<feature type="domain" description="Glutamine amidotransferase" evidence="1">
    <location>
        <begin position="34"/>
        <end position="195"/>
    </location>
</feature>
<name>A0ABR7V405_9FLAO</name>
<evidence type="ECO:0000313" key="2">
    <source>
        <dbReference type="EMBL" id="MBD0779167.1"/>
    </source>
</evidence>
<proteinExistence type="predicted"/>
<evidence type="ECO:0000313" key="3">
    <source>
        <dbReference type="Proteomes" id="UP001166021"/>
    </source>
</evidence>
<dbReference type="NCBIfam" id="NF005743">
    <property type="entry name" value="PRK07567.1"/>
    <property type="match status" value="1"/>
</dbReference>
<dbReference type="EMBL" id="JABTCF010000010">
    <property type="protein sequence ID" value="MBD0779167.1"/>
    <property type="molecule type" value="Genomic_DNA"/>
</dbReference>
<accession>A0ABR7V405</accession>
<reference evidence="2" key="1">
    <citation type="submission" date="2020-05" db="EMBL/GenBank/DDBJ databases">
        <title>The draft genome sequence of Maribacter sp. ANRC-HE7.</title>
        <authorList>
            <person name="Mu L."/>
        </authorList>
    </citation>
    <scope>NUCLEOTIDE SEQUENCE</scope>
    <source>
        <strain evidence="2">ANRC-HE7</strain>
    </source>
</reference>
<sequence>MKKLLILQLRPEDETADSEFNAILQIGGLSPNDVERIRLEKSIPVIDLNHYSGIIVGGSPFDISTANNQKSILQKKIEAFFNTLFDEVVKRDFPFLGACSGNGLLGNYCGATISTTYSEPIGSVDVRITEEGKEDPLLKNLPETFSALVGHKEACDSIPPGAVLLATSATCLVQMFRVKEHIYATQFHPEADANEFILRINIYKNHNYFEPDEVGELINRVQKTNTPIPKIILKHFVERYHI</sequence>
<dbReference type="PANTHER" id="PTHR42695:SF5">
    <property type="entry name" value="GLUTAMINE AMIDOTRANSFERASE YLR126C-RELATED"/>
    <property type="match status" value="1"/>
</dbReference>
<dbReference type="PANTHER" id="PTHR42695">
    <property type="entry name" value="GLUTAMINE AMIDOTRANSFERASE YLR126C-RELATED"/>
    <property type="match status" value="1"/>
</dbReference>
<keyword evidence="3" id="KW-1185">Reference proteome</keyword>
<dbReference type="InterPro" id="IPR017926">
    <property type="entry name" value="GATASE"/>
</dbReference>
<comment type="caution">
    <text evidence="2">The sequence shown here is derived from an EMBL/GenBank/DDBJ whole genome shotgun (WGS) entry which is preliminary data.</text>
</comment>
<dbReference type="Pfam" id="PF00117">
    <property type="entry name" value="GATase"/>
    <property type="match status" value="1"/>
</dbReference>
<dbReference type="InterPro" id="IPR029062">
    <property type="entry name" value="Class_I_gatase-like"/>
</dbReference>